<keyword evidence="2" id="KW-0378">Hydrolase</keyword>
<sequence length="649" mass="72136">MPEEVVQGSSLEEIKQEWVSKLKLSEEEITVEVLEKPRFLSRKWKVRLTWNEKIDQAPEDSHLISTQVTRVEDKYKFIFGEGVKRFAPFTRAGEVNLNGKLQDKPFYVNQGDEVEFYPYEQSGQLTWELEVRKQGLVVAAKVKHELPGRYLLPDELLTQEIFDLAQFARWETLSNGNNEWDEAKLNSDLDQLKVVYGRRPQCWTEIMSVEGTGEVIVAEATLPVPPQHAKLEDFVGDPQKNVVSEDDDKIDFFASKVKLVEEGTVLARKIPGEPGIPGKDVFGKELGAAAVKDFQFRVKKNAHLTEDGLEVIASCSGQPVRVDEKTYMVENVFVQNQDVDLATGSIDFPGDVYVNGNVQDGLHIFAGGKIEIKGSVSRAEIRAEKGAQIYGNIMGGKTFIGEKFVARSELLRTLTDMKEQLSSCLANTAALIKASGASNLKPGQCLKLILEKQYTNLPKLCTRIEKFIIDHKDDDMVSEGLIVTIQTAKRFLVGLGPLELQSVPALQRVDQALGQYVENMSVEIPEKITLEVAYLQGANVECGGSFKCSKGIYNSEIHIVEDVIIEGVCRGGKIFAGGNAKINELGGSGVSATYVQIGSDSRLSVSYCHQNVVVTVGKEIIQIEEDCKQLEIYRENGRVQVEKLKANPM</sequence>
<dbReference type="KEGG" id="dai:Desaci_3788"/>
<keyword evidence="3" id="KW-1185">Reference proteome</keyword>
<dbReference type="InterPro" id="IPR046865">
    <property type="entry name" value="FapA_b_solenoid"/>
</dbReference>
<protein>
    <submittedName>
        <fullName evidence="2">Putative polymerase with PALM domain, HD hydrolase domain and Zn ribbon</fullName>
    </submittedName>
</protein>
<evidence type="ECO:0000313" key="2">
    <source>
        <dbReference type="EMBL" id="AFM42669.1"/>
    </source>
</evidence>
<dbReference type="GO" id="GO:0016787">
    <property type="term" value="F:hydrolase activity"/>
    <property type="evidence" value="ECO:0007669"/>
    <property type="project" value="UniProtKB-KW"/>
</dbReference>
<dbReference type="InterPro" id="IPR046866">
    <property type="entry name" value="FapA_N"/>
</dbReference>
<evidence type="ECO:0000313" key="3">
    <source>
        <dbReference type="Proteomes" id="UP000002892"/>
    </source>
</evidence>
<dbReference type="Proteomes" id="UP000002892">
    <property type="component" value="Chromosome"/>
</dbReference>
<dbReference type="OrthoDB" id="1279at2"/>
<dbReference type="InterPro" id="IPR005646">
    <property type="entry name" value="FapA"/>
</dbReference>
<accession>I4DA45</accession>
<dbReference type="HOGENOM" id="CLU_015044_0_0_9"/>
<dbReference type="AlphaFoldDB" id="I4DA45"/>
<feature type="domain" description="Flagellar Assembly Protein A N-terminal region" evidence="1">
    <location>
        <begin position="175"/>
        <end position="322"/>
    </location>
</feature>
<organism evidence="2 3">
    <name type="scientific">Desulfosporosinus acidiphilus (strain DSM 22704 / JCM 16185 / SJ4)</name>
    <dbReference type="NCBI Taxonomy" id="646529"/>
    <lineage>
        <taxon>Bacteria</taxon>
        <taxon>Bacillati</taxon>
        <taxon>Bacillota</taxon>
        <taxon>Clostridia</taxon>
        <taxon>Eubacteriales</taxon>
        <taxon>Desulfitobacteriaceae</taxon>
        <taxon>Desulfosporosinus</taxon>
    </lineage>
</organism>
<gene>
    <name evidence="2" type="ordered locus">Desaci_3788</name>
</gene>
<dbReference type="STRING" id="646529.Desaci_3788"/>
<dbReference type="PANTHER" id="PTHR38032">
    <property type="entry name" value="POLYMERASE-RELATED"/>
    <property type="match status" value="1"/>
</dbReference>
<reference evidence="2 3" key="1">
    <citation type="journal article" date="2012" name="J. Bacteriol.">
        <title>Complete genome sequences of Desulfosporosinus orientis DSM765T, Desulfosporosinus youngiae DSM17734T, Desulfosporosinus meridiei DSM13257T, and Desulfosporosinus acidiphilus DSM22704T.</title>
        <authorList>
            <person name="Pester M."/>
            <person name="Brambilla E."/>
            <person name="Alazard D."/>
            <person name="Rattei T."/>
            <person name="Weinmaier T."/>
            <person name="Han J."/>
            <person name="Lucas S."/>
            <person name="Lapidus A."/>
            <person name="Cheng J.F."/>
            <person name="Goodwin L."/>
            <person name="Pitluck S."/>
            <person name="Peters L."/>
            <person name="Ovchinnikova G."/>
            <person name="Teshima H."/>
            <person name="Detter J.C."/>
            <person name="Han C.S."/>
            <person name="Tapia R."/>
            <person name="Land M.L."/>
            <person name="Hauser L."/>
            <person name="Kyrpides N.C."/>
            <person name="Ivanova N.N."/>
            <person name="Pagani I."/>
            <person name="Huntmann M."/>
            <person name="Wei C.L."/>
            <person name="Davenport K.W."/>
            <person name="Daligault H."/>
            <person name="Chain P.S."/>
            <person name="Chen A."/>
            <person name="Mavromatis K."/>
            <person name="Markowitz V."/>
            <person name="Szeto E."/>
            <person name="Mikhailova N."/>
            <person name="Pati A."/>
            <person name="Wagner M."/>
            <person name="Woyke T."/>
            <person name="Ollivier B."/>
            <person name="Klenk H.P."/>
            <person name="Spring S."/>
            <person name="Loy A."/>
        </authorList>
    </citation>
    <scope>NUCLEOTIDE SEQUENCE [LARGE SCALE GENOMIC DNA]</scope>
    <source>
        <strain evidence="3">DSM 22704 / JCM 16185 / SJ4</strain>
    </source>
</reference>
<dbReference type="Pfam" id="PF20250">
    <property type="entry name" value="FapA_N"/>
    <property type="match status" value="1"/>
</dbReference>
<dbReference type="Pfam" id="PF03961">
    <property type="entry name" value="FapA"/>
    <property type="match status" value="1"/>
</dbReference>
<proteinExistence type="predicted"/>
<dbReference type="EMBL" id="CP003639">
    <property type="protein sequence ID" value="AFM42669.1"/>
    <property type="molecule type" value="Genomic_DNA"/>
</dbReference>
<dbReference type="RefSeq" id="WP_014828656.1">
    <property type="nucleotide sequence ID" value="NC_018068.1"/>
</dbReference>
<dbReference type="eggNOG" id="COG1315">
    <property type="taxonomic scope" value="Bacteria"/>
</dbReference>
<dbReference type="PANTHER" id="PTHR38032:SF1">
    <property type="entry name" value="RNA-BINDING PROTEIN KHPB N-TERMINAL DOMAIN-CONTAINING PROTEIN"/>
    <property type="match status" value="1"/>
</dbReference>
<evidence type="ECO:0000259" key="1">
    <source>
        <dbReference type="Pfam" id="PF20250"/>
    </source>
</evidence>
<name>I4DA45_DESAJ</name>